<feature type="region of interest" description="Disordered" evidence="1">
    <location>
        <begin position="293"/>
        <end position="315"/>
    </location>
</feature>
<feature type="region of interest" description="Disordered" evidence="1">
    <location>
        <begin position="1"/>
        <end position="49"/>
    </location>
</feature>
<name>A0A9P5NAY1_GYMJU</name>
<feature type="region of interest" description="Disordered" evidence="1">
    <location>
        <begin position="95"/>
        <end position="137"/>
    </location>
</feature>
<comment type="caution">
    <text evidence="2">The sequence shown here is derived from an EMBL/GenBank/DDBJ whole genome shotgun (WGS) entry which is preliminary data.</text>
</comment>
<accession>A0A9P5NAY1</accession>
<dbReference type="AlphaFoldDB" id="A0A9P5NAY1"/>
<feature type="region of interest" description="Disordered" evidence="1">
    <location>
        <begin position="201"/>
        <end position="233"/>
    </location>
</feature>
<feature type="compositionally biased region" description="Low complexity" evidence="1">
    <location>
        <begin position="1"/>
        <end position="11"/>
    </location>
</feature>
<gene>
    <name evidence="2" type="ORF">CPB84DRAFT_1852536</name>
</gene>
<dbReference type="Proteomes" id="UP000724874">
    <property type="component" value="Unassembled WGS sequence"/>
</dbReference>
<sequence length="315" mass="33141">MTDSTSAVAPGAGAGGAGSASTSKETSPSTSAGASAVPAAEARPSAAAIPGETGEKVKYVRITTHGKMKTWIANSLLFFEDLDEEKSVVFHTLPTAIDPSTYPSSSSPQPAERSGGGKDTSKPSPAPNTSITITSKAASSTTDLIPRLLSVVEILKREFMKKLEEKRSPRMKGLEQYNELGSVEALRVTVSDVAVENAVDDAGKGQGQGQEEAEKQRSERILQALSGKNYPRQSQTPYMRITLSLAERPDLVERGATYISTTCYSQALKSGKARAKKRAKKAQVLALEEAKKAIGEASAEPAASTAAPAEKKARS</sequence>
<dbReference type="EMBL" id="JADNYJ010000165">
    <property type="protein sequence ID" value="KAF8877830.1"/>
    <property type="molecule type" value="Genomic_DNA"/>
</dbReference>
<keyword evidence="3" id="KW-1185">Reference proteome</keyword>
<organism evidence="2 3">
    <name type="scientific">Gymnopilus junonius</name>
    <name type="common">Spectacular rustgill mushroom</name>
    <name type="synonym">Gymnopilus spectabilis subsp. junonius</name>
    <dbReference type="NCBI Taxonomy" id="109634"/>
    <lineage>
        <taxon>Eukaryota</taxon>
        <taxon>Fungi</taxon>
        <taxon>Dikarya</taxon>
        <taxon>Basidiomycota</taxon>
        <taxon>Agaricomycotina</taxon>
        <taxon>Agaricomycetes</taxon>
        <taxon>Agaricomycetidae</taxon>
        <taxon>Agaricales</taxon>
        <taxon>Agaricineae</taxon>
        <taxon>Hymenogastraceae</taxon>
        <taxon>Gymnopilus</taxon>
    </lineage>
</organism>
<feature type="compositionally biased region" description="Low complexity" evidence="1">
    <location>
        <begin position="99"/>
        <end position="110"/>
    </location>
</feature>
<reference evidence="2" key="1">
    <citation type="submission" date="2020-11" db="EMBL/GenBank/DDBJ databases">
        <authorList>
            <consortium name="DOE Joint Genome Institute"/>
            <person name="Ahrendt S."/>
            <person name="Riley R."/>
            <person name="Andreopoulos W."/>
            <person name="LaButti K."/>
            <person name="Pangilinan J."/>
            <person name="Ruiz-duenas F.J."/>
            <person name="Barrasa J.M."/>
            <person name="Sanchez-Garcia M."/>
            <person name="Camarero S."/>
            <person name="Miyauchi S."/>
            <person name="Serrano A."/>
            <person name="Linde D."/>
            <person name="Babiker R."/>
            <person name="Drula E."/>
            <person name="Ayuso-Fernandez I."/>
            <person name="Pacheco R."/>
            <person name="Padilla G."/>
            <person name="Ferreira P."/>
            <person name="Barriuso J."/>
            <person name="Kellner H."/>
            <person name="Castanera R."/>
            <person name="Alfaro M."/>
            <person name="Ramirez L."/>
            <person name="Pisabarro A.G."/>
            <person name="Kuo A."/>
            <person name="Tritt A."/>
            <person name="Lipzen A."/>
            <person name="He G."/>
            <person name="Yan M."/>
            <person name="Ng V."/>
            <person name="Cullen D."/>
            <person name="Martin F."/>
            <person name="Rosso M.-N."/>
            <person name="Henrissat B."/>
            <person name="Hibbett D."/>
            <person name="Martinez A.T."/>
            <person name="Grigoriev I.V."/>
        </authorList>
    </citation>
    <scope>NUCLEOTIDE SEQUENCE</scope>
    <source>
        <strain evidence="2">AH 44721</strain>
    </source>
</reference>
<feature type="compositionally biased region" description="Low complexity" evidence="1">
    <location>
        <begin position="297"/>
        <end position="308"/>
    </location>
</feature>
<dbReference type="OrthoDB" id="424402at2759"/>
<evidence type="ECO:0000313" key="2">
    <source>
        <dbReference type="EMBL" id="KAF8877830.1"/>
    </source>
</evidence>
<evidence type="ECO:0000256" key="1">
    <source>
        <dbReference type="SAM" id="MobiDB-lite"/>
    </source>
</evidence>
<proteinExistence type="predicted"/>
<protein>
    <submittedName>
        <fullName evidence="2">Uncharacterized protein</fullName>
    </submittedName>
</protein>
<feature type="compositionally biased region" description="Low complexity" evidence="1">
    <location>
        <begin position="19"/>
        <end position="49"/>
    </location>
</feature>
<evidence type="ECO:0000313" key="3">
    <source>
        <dbReference type="Proteomes" id="UP000724874"/>
    </source>
</evidence>